<dbReference type="GO" id="GO:0008170">
    <property type="term" value="F:N-methyltransferase activity"/>
    <property type="evidence" value="ECO:0007669"/>
    <property type="project" value="InterPro"/>
</dbReference>
<dbReference type="Pfam" id="PF12161">
    <property type="entry name" value="HsdM_N"/>
    <property type="match status" value="1"/>
</dbReference>
<evidence type="ECO:0000256" key="2">
    <source>
        <dbReference type="ARBA" id="ARBA00011900"/>
    </source>
</evidence>
<dbReference type="InterPro" id="IPR052916">
    <property type="entry name" value="Type-I_RE_MTase_Subunit"/>
</dbReference>
<dbReference type="Proteomes" id="UP000077037">
    <property type="component" value="Unassembled WGS sequence"/>
</dbReference>
<dbReference type="GO" id="GO:0032259">
    <property type="term" value="P:methylation"/>
    <property type="evidence" value="ECO:0007669"/>
    <property type="project" value="UniProtKB-KW"/>
</dbReference>
<accession>A0A157KDW5</accession>
<dbReference type="EMBL" id="FKBS01000006">
    <property type="protein sequence ID" value="SAH82698.1"/>
    <property type="molecule type" value="Genomic_DNA"/>
</dbReference>
<dbReference type="InterPro" id="IPR038333">
    <property type="entry name" value="T1MK-like_N_sf"/>
</dbReference>
<evidence type="ECO:0000259" key="8">
    <source>
        <dbReference type="Pfam" id="PF02384"/>
    </source>
</evidence>
<proteinExistence type="inferred from homology"/>
<dbReference type="InterPro" id="IPR003356">
    <property type="entry name" value="DNA_methylase_A-5"/>
</dbReference>
<comment type="catalytic activity">
    <reaction evidence="7">
        <text>a 2'-deoxyadenosine in DNA + S-adenosyl-L-methionine = an N(6)-methyl-2'-deoxyadenosine in DNA + S-adenosyl-L-homocysteine + H(+)</text>
        <dbReference type="Rhea" id="RHEA:15197"/>
        <dbReference type="Rhea" id="RHEA-COMP:12418"/>
        <dbReference type="Rhea" id="RHEA-COMP:12419"/>
        <dbReference type="ChEBI" id="CHEBI:15378"/>
        <dbReference type="ChEBI" id="CHEBI:57856"/>
        <dbReference type="ChEBI" id="CHEBI:59789"/>
        <dbReference type="ChEBI" id="CHEBI:90615"/>
        <dbReference type="ChEBI" id="CHEBI:90616"/>
        <dbReference type="EC" id="2.1.1.72"/>
    </reaction>
</comment>
<keyword evidence="3 10" id="KW-0489">Methyltransferase</keyword>
<dbReference type="RefSeq" id="WP_066406828.1">
    <property type="nucleotide sequence ID" value="NZ_FKBS01000006.1"/>
</dbReference>
<evidence type="ECO:0000256" key="6">
    <source>
        <dbReference type="ARBA" id="ARBA00022747"/>
    </source>
</evidence>
<dbReference type="OrthoDB" id="9784823at2"/>
<dbReference type="PANTHER" id="PTHR42998:SF1">
    <property type="entry name" value="TYPE I RESTRICTION ENZYME HINDI METHYLASE SUBUNIT"/>
    <property type="match status" value="1"/>
</dbReference>
<dbReference type="SUPFAM" id="SSF53335">
    <property type="entry name" value="S-adenosyl-L-methionine-dependent methyltransferases"/>
    <property type="match status" value="1"/>
</dbReference>
<dbReference type="InterPro" id="IPR029063">
    <property type="entry name" value="SAM-dependent_MTases_sf"/>
</dbReference>
<reference evidence="10 11" key="1">
    <citation type="submission" date="2016-03" db="EMBL/GenBank/DDBJ databases">
        <authorList>
            <consortium name="Pathogen Informatics"/>
        </authorList>
    </citation>
    <scope>NUCLEOTIDE SEQUENCE [LARGE SCALE GENOMIC DNA]</scope>
    <source>
        <strain evidence="10 11">NCTC13364</strain>
    </source>
</reference>
<dbReference type="GO" id="GO:0003677">
    <property type="term" value="F:DNA binding"/>
    <property type="evidence" value="ECO:0007669"/>
    <property type="project" value="InterPro"/>
</dbReference>
<dbReference type="GO" id="GO:0009307">
    <property type="term" value="P:DNA restriction-modification system"/>
    <property type="evidence" value="ECO:0007669"/>
    <property type="project" value="UniProtKB-KW"/>
</dbReference>
<dbReference type="AlphaFoldDB" id="A0A157KDW5"/>
<evidence type="ECO:0000256" key="1">
    <source>
        <dbReference type="ARBA" id="ARBA00006594"/>
    </source>
</evidence>
<evidence type="ECO:0000313" key="10">
    <source>
        <dbReference type="EMBL" id="SAH82698.1"/>
    </source>
</evidence>
<evidence type="ECO:0000256" key="3">
    <source>
        <dbReference type="ARBA" id="ARBA00022603"/>
    </source>
</evidence>
<evidence type="ECO:0000256" key="4">
    <source>
        <dbReference type="ARBA" id="ARBA00022679"/>
    </source>
</evidence>
<feature type="domain" description="DNA methylase adenine-specific" evidence="8">
    <location>
        <begin position="203"/>
        <end position="531"/>
    </location>
</feature>
<dbReference type="EC" id="2.1.1.72" evidence="2"/>
<dbReference type="PANTHER" id="PTHR42998">
    <property type="entry name" value="TYPE I RESTRICTION ENZYME HINDVIIP M PROTEIN-RELATED"/>
    <property type="match status" value="1"/>
</dbReference>
<dbReference type="Pfam" id="PF02384">
    <property type="entry name" value="N6_Mtase"/>
    <property type="match status" value="1"/>
</dbReference>
<sequence length="571" mass="65197">MKPIEQQFFNDLEKKLWTAADKLRSNLDAAVYKHVVLGLIFLKYVSDAFEERQRELREQFTNPDHDYYMNPDEYGGAGTQEYEENIAAELEVRDYYTEKNVFWVPVEARWQTLRDCAQLPPKAALPWNKPGKDEPEEMRSVGWLIDNAMEAVERENARLKNVLNKDFARVQLDSSKLAGLISHFSDTDFSAKEYKGQPLDLKSKDILGHVYEYFLGQFALAEGKKGGQYYTPKSIVTLIVEMLQPFKGRVYDPAMGSGGFFVQSEEFIEQHGGKAANGKSGQISVYGQESNPTTWRLAAMNMAIRGIDFNFGTGPADTLLNDLHPDLRADFVMANPPFNMKEWWNEKLANDPRWIAGTPPQGNANFAWLQHMLWHLAPTGSMALLLANGSMSSNTNNEGEIRKRLVEDDYVECMVALPGQLFTNTQIPACIWFLTRDKQNGFALDKKKRDRRREFLFIDARQLGYMKDRVLRDFTLDDIQKIADTFHAWQHGEGYEDVPGFCKSASLEKVRKHEHVLTPGRYVGAAEQEDDGEPFTEKMQRLTAQLAEQFEESAKLEAEIRKNLAGLGYGF</sequence>
<dbReference type="GO" id="GO:0009007">
    <property type="term" value="F:site-specific DNA-methyltransferase (adenine-specific) activity"/>
    <property type="evidence" value="ECO:0007669"/>
    <property type="project" value="UniProtKB-EC"/>
</dbReference>
<keyword evidence="5" id="KW-0949">S-adenosyl-L-methionine</keyword>
<evidence type="ECO:0000259" key="9">
    <source>
        <dbReference type="Pfam" id="PF12161"/>
    </source>
</evidence>
<protein>
    <recommendedName>
        <fullName evidence="2">site-specific DNA-methyltransferase (adenine-specific)</fullName>
        <ecNumber evidence="2">2.1.1.72</ecNumber>
    </recommendedName>
</protein>
<evidence type="ECO:0000313" key="11">
    <source>
        <dbReference type="Proteomes" id="UP000077037"/>
    </source>
</evidence>
<feature type="domain" description="N6 adenine-specific DNA methyltransferase N-terminal" evidence="9">
    <location>
        <begin position="12"/>
        <end position="184"/>
    </location>
</feature>
<dbReference type="Gene3D" id="1.20.1260.30">
    <property type="match status" value="1"/>
</dbReference>
<organism evidence="10 11">
    <name type="scientific">Bordetella ansorpii</name>
    <dbReference type="NCBI Taxonomy" id="288768"/>
    <lineage>
        <taxon>Bacteria</taxon>
        <taxon>Pseudomonadati</taxon>
        <taxon>Pseudomonadota</taxon>
        <taxon>Betaproteobacteria</taxon>
        <taxon>Burkholderiales</taxon>
        <taxon>Alcaligenaceae</taxon>
        <taxon>Bordetella</taxon>
    </lineage>
</organism>
<comment type="similarity">
    <text evidence="1">Belongs to the N(4)/N(6)-methyltransferase family.</text>
</comment>
<dbReference type="Gene3D" id="3.40.50.150">
    <property type="entry name" value="Vaccinia Virus protein VP39"/>
    <property type="match status" value="1"/>
</dbReference>
<evidence type="ECO:0000256" key="7">
    <source>
        <dbReference type="ARBA" id="ARBA00047942"/>
    </source>
</evidence>
<name>A0A157KDW5_9BORD</name>
<gene>
    <name evidence="10" type="ORF">SAMEA1982600_00313</name>
</gene>
<keyword evidence="6" id="KW-0680">Restriction system</keyword>
<keyword evidence="4 10" id="KW-0808">Transferase</keyword>
<evidence type="ECO:0000256" key="5">
    <source>
        <dbReference type="ARBA" id="ARBA00022691"/>
    </source>
</evidence>
<dbReference type="InterPro" id="IPR022749">
    <property type="entry name" value="D12N6_MeTrfase_N"/>
</dbReference>
<dbReference type="PRINTS" id="PR00507">
    <property type="entry name" value="N12N6MTFRASE"/>
</dbReference>